<dbReference type="PANTHER" id="PTHR30332:SF24">
    <property type="entry name" value="SECRETIN GSPD-RELATED"/>
    <property type="match status" value="1"/>
</dbReference>
<organism evidence="7 8">
    <name type="scientific">Massilia phyllostachyos</name>
    <dbReference type="NCBI Taxonomy" id="2898585"/>
    <lineage>
        <taxon>Bacteria</taxon>
        <taxon>Pseudomonadati</taxon>
        <taxon>Pseudomonadota</taxon>
        <taxon>Betaproteobacteria</taxon>
        <taxon>Burkholderiales</taxon>
        <taxon>Oxalobacteraceae</taxon>
        <taxon>Telluria group</taxon>
        <taxon>Massilia</taxon>
    </lineage>
</organism>
<dbReference type="PRINTS" id="PR00811">
    <property type="entry name" value="BCTERIALGSPD"/>
</dbReference>
<evidence type="ECO:0000256" key="5">
    <source>
        <dbReference type="SAM" id="SignalP"/>
    </source>
</evidence>
<evidence type="ECO:0000256" key="3">
    <source>
        <dbReference type="ARBA" id="ARBA00023136"/>
    </source>
</evidence>
<keyword evidence="3" id="KW-0472">Membrane</keyword>
<dbReference type="EMBL" id="JAJNOC010000011">
    <property type="protein sequence ID" value="MCD2519143.1"/>
    <property type="molecule type" value="Genomic_DNA"/>
</dbReference>
<dbReference type="InterPro" id="IPR050810">
    <property type="entry name" value="Bact_Secretion_Sys_Channel"/>
</dbReference>
<proteinExistence type="inferred from homology"/>
<keyword evidence="2 5" id="KW-0732">Signal</keyword>
<dbReference type="Proteomes" id="UP001179361">
    <property type="component" value="Unassembled WGS sequence"/>
</dbReference>
<evidence type="ECO:0000313" key="8">
    <source>
        <dbReference type="Proteomes" id="UP001179361"/>
    </source>
</evidence>
<gene>
    <name evidence="7" type="ORF">LQ564_22840</name>
</gene>
<comment type="caution">
    <text evidence="7">The sequence shown here is derived from an EMBL/GenBank/DDBJ whole genome shotgun (WGS) entry which is preliminary data.</text>
</comment>
<comment type="similarity">
    <text evidence="4">Belongs to the bacterial secretin family.</text>
</comment>
<dbReference type="InterPro" id="IPR004846">
    <property type="entry name" value="T2SS/T3SS_dom"/>
</dbReference>
<protein>
    <recommendedName>
        <fullName evidence="6">Type II/III secretion system secretin-like domain-containing protein</fullName>
    </recommendedName>
</protein>
<comment type="subcellular location">
    <subcellularLocation>
        <location evidence="1">Membrane</location>
    </subcellularLocation>
</comment>
<evidence type="ECO:0000256" key="1">
    <source>
        <dbReference type="ARBA" id="ARBA00004370"/>
    </source>
</evidence>
<dbReference type="InterPro" id="IPR038591">
    <property type="entry name" value="NolW-like_sf"/>
</dbReference>
<evidence type="ECO:0000259" key="6">
    <source>
        <dbReference type="Pfam" id="PF00263"/>
    </source>
</evidence>
<accession>A0ABS8QBK3</accession>
<sequence>MHPTIKPLLLAACAALFAGRVAAAPADPAPVDAAVAPSGANAGANAGTLSSFVFRDTPIAELFEMISRSERINIMLGKGVTGNVAVSLYDVTPRQAIHAVAEAGGYQVLQRGTGYVIVNPASALPDNTPPAPTIVRALKVEYSEPPLVAELLGKHVGRNGKVTLLPGRRMVVVEETVEGMARIEALLREIDRQPKQIMIEAKILEVTLDENQNFGIDWTRVFSADDVNVFGTRGLASRGSPNFFLNYVNRNIEVYLSALSNKGRVRTLATPKLMTLEHQEASTNIGDKLGYRLTTTINNVTSESVEFLETGIILRILPSVDTEGRIVMRVRPEVSSGSVLGGIPSKKTTEVNTQLVAKDGQTILIGGLIKASEGRRRIGIPLLSDVPGVGALFSSNERTGSSTETVVLVTARIVGENGLLEDQPARDKVIEAERQLGSAEPGLPQG</sequence>
<evidence type="ECO:0000256" key="2">
    <source>
        <dbReference type="ARBA" id="ARBA00022729"/>
    </source>
</evidence>
<dbReference type="RefSeq" id="WP_231060420.1">
    <property type="nucleotide sequence ID" value="NZ_JAJNOC010000011.1"/>
</dbReference>
<feature type="chain" id="PRO_5045365520" description="Type II/III secretion system secretin-like domain-containing protein" evidence="5">
    <location>
        <begin position="24"/>
        <end position="446"/>
    </location>
</feature>
<dbReference type="InterPro" id="IPR001775">
    <property type="entry name" value="GspD/PilQ"/>
</dbReference>
<evidence type="ECO:0000256" key="4">
    <source>
        <dbReference type="RuleBase" id="RU004003"/>
    </source>
</evidence>
<dbReference type="Gene3D" id="3.30.1370.120">
    <property type="match status" value="1"/>
</dbReference>
<dbReference type="Pfam" id="PF00263">
    <property type="entry name" value="Secretin"/>
    <property type="match status" value="1"/>
</dbReference>
<dbReference type="PANTHER" id="PTHR30332">
    <property type="entry name" value="PROBABLE GENERAL SECRETION PATHWAY PROTEIN D"/>
    <property type="match status" value="1"/>
</dbReference>
<feature type="domain" description="Type II/III secretion system secretin-like" evidence="6">
    <location>
        <begin position="258"/>
        <end position="414"/>
    </location>
</feature>
<keyword evidence="8" id="KW-1185">Reference proteome</keyword>
<name>A0ABS8QBK3_9BURK</name>
<evidence type="ECO:0000313" key="7">
    <source>
        <dbReference type="EMBL" id="MCD2519143.1"/>
    </source>
</evidence>
<feature type="signal peptide" evidence="5">
    <location>
        <begin position="1"/>
        <end position="23"/>
    </location>
</feature>
<reference evidence="7" key="1">
    <citation type="submission" date="2021-11" db="EMBL/GenBank/DDBJ databases">
        <title>The complete genome of Massilia sp sp. G4R7.</title>
        <authorList>
            <person name="Liu L."/>
            <person name="Yue J."/>
            <person name="Yuan J."/>
            <person name="Yang F."/>
            <person name="Li L."/>
        </authorList>
    </citation>
    <scope>NUCLEOTIDE SEQUENCE</scope>
    <source>
        <strain evidence="7">G4R7</strain>
    </source>
</reference>